<accession>A0A109HLX2</accession>
<dbReference type="Proteomes" id="UP000055854">
    <property type="component" value="Unassembled WGS sequence"/>
</dbReference>
<evidence type="ECO:0000313" key="3">
    <source>
        <dbReference type="Proteomes" id="UP000055854"/>
    </source>
</evidence>
<reference evidence="2 3" key="1">
    <citation type="submission" date="2015-11" db="EMBL/GenBank/DDBJ databases">
        <title>Long Read and Single Molecule DNA Sequencing Simplifies Genome Assembly and TAL Effector Gene Analysis of Xanthomonas translucens.</title>
        <authorList>
            <person name="Peng Z."/>
            <person name="Hu Y."/>
            <person name="Xie J."/>
            <person name="Potnis N."/>
            <person name="Akhunova A."/>
            <person name="Jones J."/>
            <person name="Liu Z."/>
            <person name="White F."/>
            <person name="Liu S."/>
        </authorList>
    </citation>
    <scope>NUCLEOTIDE SEQUENCE [LARGE SCALE GENOMIC DNA]</scope>
    <source>
        <strain evidence="2 3">B1</strain>
    </source>
</reference>
<dbReference type="EMBL" id="LNTA01000085">
    <property type="protein sequence ID" value="KWV14713.1"/>
    <property type="molecule type" value="Genomic_DNA"/>
</dbReference>
<evidence type="ECO:0000259" key="1">
    <source>
        <dbReference type="Pfam" id="PF13503"/>
    </source>
</evidence>
<protein>
    <recommendedName>
        <fullName evidence="1">DUF4123 domain-containing protein</fullName>
    </recommendedName>
</protein>
<dbReference type="OrthoDB" id="5999836at2"/>
<name>A0A109HLX2_XANCT</name>
<organism evidence="2 3">
    <name type="scientific">Xanthomonas campestris pv. translucens</name>
    <dbReference type="NCBI Taxonomy" id="343"/>
    <lineage>
        <taxon>Bacteria</taxon>
        <taxon>Pseudomonadati</taxon>
        <taxon>Pseudomonadota</taxon>
        <taxon>Gammaproteobacteria</taxon>
        <taxon>Lysobacterales</taxon>
        <taxon>Lysobacteraceae</taxon>
        <taxon>Xanthomonas</taxon>
        <taxon>Xanthomonas translucens group</taxon>
    </lineage>
</organism>
<dbReference type="RefSeq" id="WP_060748046.1">
    <property type="nucleotide sequence ID" value="NZ_LNTA01000085.1"/>
</dbReference>
<gene>
    <name evidence="2" type="ORF">ATB53_13040</name>
</gene>
<feature type="domain" description="DUF4123" evidence="1">
    <location>
        <begin position="91"/>
        <end position="155"/>
    </location>
</feature>
<dbReference type="Pfam" id="PF13503">
    <property type="entry name" value="DUF4123"/>
    <property type="match status" value="1"/>
</dbReference>
<evidence type="ECO:0000313" key="2">
    <source>
        <dbReference type="EMBL" id="KWV14713.1"/>
    </source>
</evidence>
<proteinExistence type="predicted"/>
<sequence>MLDAIARQLGEHLQRDDADACFLLIDPLLREPFPEDWPPVAAANVWEVPIKHPSVSGTQRPRLIRLDARNVALLEASVAGAVEEQRMPTVEAARGFSIGGWLWLGSPADPSQLARHLARCMQLRVGPGGTSRLIRWHDRRVLEWMWPALSDEQRSRLLGPIRAWTVLDRRNRLVTYRTNSERQPGALSLTATQWVHGGLNETVQDLLRGWMSFANELPADYLAQAHSAAIAVDAAGVTHRQDRTLMAAYLFQVHLRLLDHPRVQSAVTKAIAGETTLAQALEDIPDPEGWNRIRDELNRSGRQAGIDTDRDIRHG</sequence>
<comment type="caution">
    <text evidence="2">The sequence shown here is derived from an EMBL/GenBank/DDBJ whole genome shotgun (WGS) entry which is preliminary data.</text>
</comment>
<dbReference type="AlphaFoldDB" id="A0A109HLX2"/>
<dbReference type="InterPro" id="IPR025391">
    <property type="entry name" value="DUF4123"/>
</dbReference>